<name>A0ABW0L2M1_9BURK</name>
<accession>A0ABW0L2M1</accession>
<dbReference type="Proteomes" id="UP001596050">
    <property type="component" value="Unassembled WGS sequence"/>
</dbReference>
<organism evidence="1 2">
    <name type="scientific">Massilia niabensis</name>
    <dbReference type="NCBI Taxonomy" id="544910"/>
    <lineage>
        <taxon>Bacteria</taxon>
        <taxon>Pseudomonadati</taxon>
        <taxon>Pseudomonadota</taxon>
        <taxon>Betaproteobacteria</taxon>
        <taxon>Burkholderiales</taxon>
        <taxon>Oxalobacteraceae</taxon>
        <taxon>Telluria group</taxon>
        <taxon>Massilia</taxon>
    </lineage>
</organism>
<dbReference type="EMBL" id="JBHSMU010000004">
    <property type="protein sequence ID" value="MFC5458866.1"/>
    <property type="molecule type" value="Genomic_DNA"/>
</dbReference>
<evidence type="ECO:0000313" key="1">
    <source>
        <dbReference type="EMBL" id="MFC5458866.1"/>
    </source>
</evidence>
<gene>
    <name evidence="1" type="ORF">ACFPN5_03465</name>
</gene>
<evidence type="ECO:0000313" key="2">
    <source>
        <dbReference type="Proteomes" id="UP001596050"/>
    </source>
</evidence>
<dbReference type="PROSITE" id="PS51257">
    <property type="entry name" value="PROKAR_LIPOPROTEIN"/>
    <property type="match status" value="1"/>
</dbReference>
<dbReference type="RefSeq" id="WP_379780137.1">
    <property type="nucleotide sequence ID" value="NZ_JBHSMU010000004.1"/>
</dbReference>
<protein>
    <submittedName>
        <fullName evidence="1">Uncharacterized protein</fullName>
    </submittedName>
</protein>
<sequence length="43" mass="4740">MMRTLRWSAVALACLLASGCKRNEPVKPIATPPSATFVIFIDY</sequence>
<keyword evidence="2" id="KW-1185">Reference proteome</keyword>
<proteinExistence type="predicted"/>
<comment type="caution">
    <text evidence="1">The sequence shown here is derived from an EMBL/GenBank/DDBJ whole genome shotgun (WGS) entry which is preliminary data.</text>
</comment>
<reference evidence="2" key="1">
    <citation type="journal article" date="2019" name="Int. J. Syst. Evol. Microbiol.">
        <title>The Global Catalogue of Microorganisms (GCM) 10K type strain sequencing project: providing services to taxonomists for standard genome sequencing and annotation.</title>
        <authorList>
            <consortium name="The Broad Institute Genomics Platform"/>
            <consortium name="The Broad Institute Genome Sequencing Center for Infectious Disease"/>
            <person name="Wu L."/>
            <person name="Ma J."/>
        </authorList>
    </citation>
    <scope>NUCLEOTIDE SEQUENCE [LARGE SCALE GENOMIC DNA]</scope>
    <source>
        <strain evidence="2">KACC 12649</strain>
    </source>
</reference>